<organism evidence="2 3">
    <name type="scientific">Parapedobacter composti</name>
    <dbReference type="NCBI Taxonomy" id="623281"/>
    <lineage>
        <taxon>Bacteria</taxon>
        <taxon>Pseudomonadati</taxon>
        <taxon>Bacteroidota</taxon>
        <taxon>Sphingobacteriia</taxon>
        <taxon>Sphingobacteriales</taxon>
        <taxon>Sphingobacteriaceae</taxon>
        <taxon>Parapedobacter</taxon>
    </lineage>
</organism>
<keyword evidence="1" id="KW-0472">Membrane</keyword>
<accession>A0A1I1FUB7</accession>
<proteinExistence type="predicted"/>
<name>A0A1I1FUB7_9SPHI</name>
<evidence type="ECO:0000313" key="3">
    <source>
        <dbReference type="Proteomes" id="UP000199577"/>
    </source>
</evidence>
<evidence type="ECO:0000256" key="1">
    <source>
        <dbReference type="SAM" id="Phobius"/>
    </source>
</evidence>
<dbReference type="EMBL" id="FOLL01000003">
    <property type="protein sequence ID" value="SFC00580.1"/>
    <property type="molecule type" value="Genomic_DNA"/>
</dbReference>
<dbReference type="Proteomes" id="UP000199577">
    <property type="component" value="Unassembled WGS sequence"/>
</dbReference>
<dbReference type="AlphaFoldDB" id="A0A1I1FUB7"/>
<reference evidence="3" key="1">
    <citation type="submission" date="2016-10" db="EMBL/GenBank/DDBJ databases">
        <authorList>
            <person name="Varghese N."/>
            <person name="Submissions S."/>
        </authorList>
    </citation>
    <scope>NUCLEOTIDE SEQUENCE [LARGE SCALE GENOMIC DNA]</scope>
    <source>
        <strain evidence="3">DSM 22900</strain>
    </source>
</reference>
<keyword evidence="1" id="KW-1133">Transmembrane helix</keyword>
<evidence type="ECO:0000313" key="2">
    <source>
        <dbReference type="EMBL" id="SFC00580.1"/>
    </source>
</evidence>
<gene>
    <name evidence="2" type="ORF">SAMN05421747_10354</name>
</gene>
<feature type="transmembrane region" description="Helical" evidence="1">
    <location>
        <begin position="42"/>
        <end position="59"/>
    </location>
</feature>
<protein>
    <submittedName>
        <fullName evidence="2">Uncharacterized protein</fullName>
    </submittedName>
</protein>
<sequence>MTANAISPVITAVVAGRDSPSKIKRPPTRIITYMRQLYNRRVSLMLMRYYLAFMFFGVAKCSVKNRVLY</sequence>
<keyword evidence="3" id="KW-1185">Reference proteome</keyword>
<keyword evidence="1" id="KW-0812">Transmembrane</keyword>